<feature type="region of interest" description="Disordered" evidence="1">
    <location>
        <begin position="61"/>
        <end position="87"/>
    </location>
</feature>
<evidence type="ECO:0000313" key="2">
    <source>
        <dbReference type="EMBL" id="KAF8747158.1"/>
    </source>
</evidence>
<dbReference type="Proteomes" id="UP000614334">
    <property type="component" value="Unassembled WGS sequence"/>
</dbReference>
<organism evidence="2 3">
    <name type="scientific">Rhizoctonia solani</name>
    <dbReference type="NCBI Taxonomy" id="456999"/>
    <lineage>
        <taxon>Eukaryota</taxon>
        <taxon>Fungi</taxon>
        <taxon>Dikarya</taxon>
        <taxon>Basidiomycota</taxon>
        <taxon>Agaricomycotina</taxon>
        <taxon>Agaricomycetes</taxon>
        <taxon>Cantharellales</taxon>
        <taxon>Ceratobasidiaceae</taxon>
        <taxon>Rhizoctonia</taxon>
    </lineage>
</organism>
<protein>
    <submittedName>
        <fullName evidence="2">Uncharacterized protein</fullName>
    </submittedName>
</protein>
<comment type="caution">
    <text evidence="2">The sequence shown here is derived from an EMBL/GenBank/DDBJ whole genome shotgun (WGS) entry which is preliminary data.</text>
</comment>
<evidence type="ECO:0000313" key="3">
    <source>
        <dbReference type="Proteomes" id="UP000614334"/>
    </source>
</evidence>
<dbReference type="EMBL" id="JACYCF010000074">
    <property type="protein sequence ID" value="KAF8747158.1"/>
    <property type="molecule type" value="Genomic_DNA"/>
</dbReference>
<proteinExistence type="predicted"/>
<reference evidence="2" key="1">
    <citation type="submission" date="2020-09" db="EMBL/GenBank/DDBJ databases">
        <title>Comparative genome analyses of four rice-infecting Rhizoctonia solani isolates reveal extensive enrichment of homogalacturonan modification genes.</title>
        <authorList>
            <person name="Lee D.-Y."/>
            <person name="Jeon J."/>
            <person name="Kim K.-T."/>
            <person name="Cheong K."/>
            <person name="Song H."/>
            <person name="Choi G."/>
            <person name="Ko J."/>
            <person name="Opiyo S.O."/>
            <person name="Zuo S."/>
            <person name="Madhav S."/>
            <person name="Lee Y.-H."/>
            <person name="Wang G.-L."/>
        </authorList>
    </citation>
    <scope>NUCLEOTIDE SEQUENCE</scope>
    <source>
        <strain evidence="2">AG1-IA B2</strain>
    </source>
</reference>
<feature type="compositionally biased region" description="Polar residues" evidence="1">
    <location>
        <begin position="65"/>
        <end position="87"/>
    </location>
</feature>
<dbReference type="AlphaFoldDB" id="A0A8H7I317"/>
<evidence type="ECO:0000256" key="1">
    <source>
        <dbReference type="SAM" id="MobiDB-lite"/>
    </source>
</evidence>
<gene>
    <name evidence="2" type="ORF">RHS01_11421</name>
</gene>
<accession>A0A8H7I317</accession>
<sequence>MVRLGAFKDVSKEDVPKVLAKGKQAVMDKVDRVSQTGGVGVLKSQQRRMMAVNSASIQVVPLLENPSSSEKPTSRLSRLGSKSNPPS</sequence>
<name>A0A8H7I317_9AGAM</name>